<evidence type="ECO:0000313" key="2">
    <source>
        <dbReference type="EMBL" id="KXJ90729.1"/>
    </source>
</evidence>
<feature type="region of interest" description="Disordered" evidence="1">
    <location>
        <begin position="71"/>
        <end position="92"/>
    </location>
</feature>
<keyword evidence="3" id="KW-1185">Reference proteome</keyword>
<organism evidence="2 3">
    <name type="scientific">Microdochium bolleyi</name>
    <dbReference type="NCBI Taxonomy" id="196109"/>
    <lineage>
        <taxon>Eukaryota</taxon>
        <taxon>Fungi</taxon>
        <taxon>Dikarya</taxon>
        <taxon>Ascomycota</taxon>
        <taxon>Pezizomycotina</taxon>
        <taxon>Sordariomycetes</taxon>
        <taxon>Xylariomycetidae</taxon>
        <taxon>Xylariales</taxon>
        <taxon>Microdochiaceae</taxon>
        <taxon>Microdochium</taxon>
    </lineage>
</organism>
<sequence length="92" mass="10746">MCTWQAQVCTRSWLGIVILQPRAIHKSSHLLSLITRAASEVLSFCRLSISRKTKMFHHETPHPYLLNLYAHSSKRQPDGPKKKQRRRAQKVR</sequence>
<protein>
    <submittedName>
        <fullName evidence="2">Uncharacterized protein</fullName>
    </submittedName>
</protein>
<dbReference type="Proteomes" id="UP000070501">
    <property type="component" value="Unassembled WGS sequence"/>
</dbReference>
<dbReference type="AlphaFoldDB" id="A0A136J101"/>
<proteinExistence type="predicted"/>
<gene>
    <name evidence="2" type="ORF">Micbo1qcDRAFT_72529</name>
</gene>
<feature type="compositionally biased region" description="Basic residues" evidence="1">
    <location>
        <begin position="82"/>
        <end position="92"/>
    </location>
</feature>
<name>A0A136J101_9PEZI</name>
<dbReference type="InParanoid" id="A0A136J101"/>
<evidence type="ECO:0000256" key="1">
    <source>
        <dbReference type="SAM" id="MobiDB-lite"/>
    </source>
</evidence>
<accession>A0A136J101</accession>
<evidence type="ECO:0000313" key="3">
    <source>
        <dbReference type="Proteomes" id="UP000070501"/>
    </source>
</evidence>
<reference evidence="3" key="1">
    <citation type="submission" date="2016-02" db="EMBL/GenBank/DDBJ databases">
        <title>Draft genome sequence of Microdochium bolleyi, a fungal endophyte of beachgrass.</title>
        <authorList>
            <consortium name="DOE Joint Genome Institute"/>
            <person name="David A.S."/>
            <person name="May G."/>
            <person name="Haridas S."/>
            <person name="Lim J."/>
            <person name="Wang M."/>
            <person name="Labutti K."/>
            <person name="Lipzen A."/>
            <person name="Barry K."/>
            <person name="Grigoriev I.V."/>
        </authorList>
    </citation>
    <scope>NUCLEOTIDE SEQUENCE [LARGE SCALE GENOMIC DNA]</scope>
    <source>
        <strain evidence="3">J235TASD1</strain>
    </source>
</reference>
<dbReference type="EMBL" id="KQ964252">
    <property type="protein sequence ID" value="KXJ90729.1"/>
    <property type="molecule type" value="Genomic_DNA"/>
</dbReference>